<proteinExistence type="predicted"/>
<dbReference type="AlphaFoldDB" id="A0ABC9P1U8"/>
<accession>A0ABC9P1U8</accession>
<organism evidence="1 2">
    <name type="scientific">Enterococcus faecalis TX0630</name>
    <dbReference type="NCBI Taxonomy" id="749508"/>
    <lineage>
        <taxon>Bacteria</taxon>
        <taxon>Bacillati</taxon>
        <taxon>Bacillota</taxon>
        <taxon>Bacilli</taxon>
        <taxon>Lactobacillales</taxon>
        <taxon>Enterococcaceae</taxon>
        <taxon>Enterococcus</taxon>
    </lineage>
</organism>
<name>A0ABC9P1U8_ENTFL</name>
<comment type="caution">
    <text evidence="1">The sequence shown here is derived from an EMBL/GenBank/DDBJ whole genome shotgun (WGS) entry which is preliminary data.</text>
</comment>
<evidence type="ECO:0000313" key="1">
    <source>
        <dbReference type="EMBL" id="EFU89047.1"/>
    </source>
</evidence>
<dbReference type="EMBL" id="AEBE01000154">
    <property type="protein sequence ID" value="EFU89047.1"/>
    <property type="molecule type" value="Genomic_DNA"/>
</dbReference>
<gene>
    <name evidence="1" type="ORF">HMPREF9511_02986</name>
</gene>
<evidence type="ECO:0000313" key="2">
    <source>
        <dbReference type="Proteomes" id="UP000004933"/>
    </source>
</evidence>
<reference evidence="1 2" key="1">
    <citation type="submission" date="2010-09" db="EMBL/GenBank/DDBJ databases">
        <authorList>
            <person name="Weinstock G."/>
            <person name="Sodergren E."/>
            <person name="Clifton S."/>
            <person name="Fulton L."/>
            <person name="Fulton B."/>
            <person name="Courtney L."/>
            <person name="Fronick C."/>
            <person name="Harrison M."/>
            <person name="Strong C."/>
            <person name="Farmer C."/>
            <person name="Delahaunty K."/>
            <person name="Markovic C."/>
            <person name="Hall O."/>
            <person name="Minx P."/>
            <person name="Tomlinson C."/>
            <person name="Mitreva M."/>
            <person name="Hou S."/>
            <person name="Chen J."/>
            <person name="Wollam A."/>
            <person name="Pepin K.H."/>
            <person name="Johnson M."/>
            <person name="Bhonagiri V."/>
            <person name="Zhang X."/>
            <person name="Suruliraj S."/>
            <person name="Warren W."/>
            <person name="Chinwalla A."/>
            <person name="Mardis E.R."/>
            <person name="Wilson R.K."/>
        </authorList>
    </citation>
    <scope>NUCLEOTIDE SEQUENCE [LARGE SCALE GENOMIC DNA]</scope>
    <source>
        <strain evidence="1 2">TX0630</strain>
    </source>
</reference>
<dbReference type="Proteomes" id="UP000004933">
    <property type="component" value="Unassembled WGS sequence"/>
</dbReference>
<protein>
    <submittedName>
        <fullName evidence="1">Uncharacterized protein</fullName>
    </submittedName>
</protein>
<sequence length="41" mass="4645">MNLSLNALCHMDLSINFLFSIYYMKKSEPSVKMTDGSLSKS</sequence>